<feature type="disulfide bond" description="Redox-active" evidence="4">
    <location>
        <begin position="68"/>
        <end position="72"/>
    </location>
</feature>
<evidence type="ECO:0000313" key="7">
    <source>
        <dbReference type="Proteomes" id="UP000251075"/>
    </source>
</evidence>
<feature type="binding site" evidence="3">
    <location>
        <position position="72"/>
    </location>
    <ligand>
        <name>Cu cation</name>
        <dbReference type="ChEBI" id="CHEBI:23378"/>
    </ligand>
</feature>
<dbReference type="Proteomes" id="UP000251075">
    <property type="component" value="Unassembled WGS sequence"/>
</dbReference>
<keyword evidence="2 3" id="KW-0186">Copper</keyword>
<dbReference type="PANTHER" id="PTHR12151">
    <property type="entry name" value="ELECTRON TRANSPORT PROTIN SCO1/SENC FAMILY MEMBER"/>
    <property type="match status" value="1"/>
</dbReference>
<proteinExistence type="inferred from homology"/>
<comment type="similarity">
    <text evidence="1">Belongs to the SCO1/2 family.</text>
</comment>
<evidence type="ECO:0000313" key="6">
    <source>
        <dbReference type="EMBL" id="RAU22098.1"/>
    </source>
</evidence>
<dbReference type="OrthoDB" id="9790194at2"/>
<dbReference type="FunFam" id="3.40.30.10:FF:000013">
    <property type="entry name" value="Blast:Protein SCO1 homolog, mitochondrial"/>
    <property type="match status" value="1"/>
</dbReference>
<reference evidence="6 7" key="1">
    <citation type="submission" date="2017-11" db="EMBL/GenBank/DDBJ databases">
        <title>Draft genome sequence of magnetotactic bacterium Magnetospirillum kuznetsovii LBB-42.</title>
        <authorList>
            <person name="Grouzdev D.S."/>
            <person name="Rysina M.S."/>
            <person name="Baslerov R.V."/>
            <person name="Koziaeva V."/>
        </authorList>
    </citation>
    <scope>NUCLEOTIDE SEQUENCE [LARGE SCALE GENOMIC DNA]</scope>
    <source>
        <strain evidence="6 7">LBB-42</strain>
    </source>
</reference>
<dbReference type="CDD" id="cd02968">
    <property type="entry name" value="SCO"/>
    <property type="match status" value="1"/>
</dbReference>
<comment type="caution">
    <text evidence="6">The sequence shown here is derived from an EMBL/GenBank/DDBJ whole genome shotgun (WGS) entry which is preliminary data.</text>
</comment>
<dbReference type="PANTHER" id="PTHR12151:SF25">
    <property type="entry name" value="LINALOOL DEHYDRATASE_ISOMERASE DOMAIN-CONTAINING PROTEIN"/>
    <property type="match status" value="1"/>
</dbReference>
<sequence length="199" mass="21934">MRKSFSMPRLLACLLILIALAGPSRAATEDADRAVVGRFLLTDMNGRAVTDEMYGGKIRIVVFGYTYCPDICPTVLNTLSVALEHLGADRAKVVTLFVTVDPERDSPAHLKEYLASFPEIIGLTGSAEQIAAAARNFKVRYEKQPVEGNDPMAYSVDHSSSIYIMDRVGNFLARMPHASKPDRLAERVKSYLAPRKAED</sequence>
<feature type="chain" id="PRO_5017056872" evidence="5">
    <location>
        <begin position="27"/>
        <end position="199"/>
    </location>
</feature>
<feature type="signal peptide" evidence="5">
    <location>
        <begin position="1"/>
        <end position="26"/>
    </location>
</feature>
<protein>
    <submittedName>
        <fullName evidence="6">SCO family protein</fullName>
    </submittedName>
</protein>
<dbReference type="Gene3D" id="3.40.30.10">
    <property type="entry name" value="Glutaredoxin"/>
    <property type="match status" value="1"/>
</dbReference>
<dbReference type="AlphaFoldDB" id="A0A364NYE1"/>
<evidence type="ECO:0000256" key="4">
    <source>
        <dbReference type="PIRSR" id="PIRSR603782-2"/>
    </source>
</evidence>
<feature type="binding site" evidence="3">
    <location>
        <position position="68"/>
    </location>
    <ligand>
        <name>Cu cation</name>
        <dbReference type="ChEBI" id="CHEBI:23378"/>
    </ligand>
</feature>
<dbReference type="InterPro" id="IPR003782">
    <property type="entry name" value="SCO1/SenC"/>
</dbReference>
<keyword evidence="3" id="KW-0479">Metal-binding</keyword>
<dbReference type="Pfam" id="PF02630">
    <property type="entry name" value="SCO1-SenC"/>
    <property type="match status" value="1"/>
</dbReference>
<evidence type="ECO:0000256" key="5">
    <source>
        <dbReference type="SAM" id="SignalP"/>
    </source>
</evidence>
<accession>A0A364NYE1</accession>
<dbReference type="GO" id="GO:0046872">
    <property type="term" value="F:metal ion binding"/>
    <property type="evidence" value="ECO:0007669"/>
    <property type="project" value="UniProtKB-KW"/>
</dbReference>
<feature type="binding site" evidence="3">
    <location>
        <position position="158"/>
    </location>
    <ligand>
        <name>Cu cation</name>
        <dbReference type="ChEBI" id="CHEBI:23378"/>
    </ligand>
</feature>
<dbReference type="InterPro" id="IPR036249">
    <property type="entry name" value="Thioredoxin-like_sf"/>
</dbReference>
<dbReference type="SUPFAM" id="SSF52833">
    <property type="entry name" value="Thioredoxin-like"/>
    <property type="match status" value="1"/>
</dbReference>
<evidence type="ECO:0000256" key="1">
    <source>
        <dbReference type="ARBA" id="ARBA00010996"/>
    </source>
</evidence>
<dbReference type="EMBL" id="PGTO01000006">
    <property type="protein sequence ID" value="RAU22098.1"/>
    <property type="molecule type" value="Genomic_DNA"/>
</dbReference>
<evidence type="ECO:0000256" key="3">
    <source>
        <dbReference type="PIRSR" id="PIRSR603782-1"/>
    </source>
</evidence>
<organism evidence="6 7">
    <name type="scientific">Paramagnetospirillum kuznetsovii</name>
    <dbReference type="NCBI Taxonomy" id="2053833"/>
    <lineage>
        <taxon>Bacteria</taxon>
        <taxon>Pseudomonadati</taxon>
        <taxon>Pseudomonadota</taxon>
        <taxon>Alphaproteobacteria</taxon>
        <taxon>Rhodospirillales</taxon>
        <taxon>Magnetospirillaceae</taxon>
        <taxon>Paramagnetospirillum</taxon>
    </lineage>
</organism>
<keyword evidence="7" id="KW-1185">Reference proteome</keyword>
<keyword evidence="4" id="KW-1015">Disulfide bond</keyword>
<name>A0A364NYE1_9PROT</name>
<keyword evidence="5" id="KW-0732">Signal</keyword>
<gene>
    <name evidence="6" type="ORF">CU669_10490</name>
</gene>
<evidence type="ECO:0000256" key="2">
    <source>
        <dbReference type="ARBA" id="ARBA00023008"/>
    </source>
</evidence>